<dbReference type="EMBL" id="BGZL01000017">
    <property type="protein sequence ID" value="GBQ03307.1"/>
    <property type="molecule type" value="Genomic_DNA"/>
</dbReference>
<evidence type="ECO:0000313" key="2">
    <source>
        <dbReference type="EMBL" id="GBQ03307.1"/>
    </source>
</evidence>
<feature type="region of interest" description="Disordered" evidence="1">
    <location>
        <begin position="60"/>
        <end position="85"/>
    </location>
</feature>
<accession>A0A388T302</accession>
<organism evidence="2 3">
    <name type="scientific">Streptomyces spongiicola</name>
    <dbReference type="NCBI Taxonomy" id="1690221"/>
    <lineage>
        <taxon>Bacteria</taxon>
        <taxon>Bacillati</taxon>
        <taxon>Actinomycetota</taxon>
        <taxon>Actinomycetes</taxon>
        <taxon>Kitasatosporales</taxon>
        <taxon>Streptomycetaceae</taxon>
        <taxon>Streptomyces</taxon>
    </lineage>
</organism>
<evidence type="ECO:0000313" key="3">
    <source>
        <dbReference type="Proteomes" id="UP000265354"/>
    </source>
</evidence>
<sequence length="114" mass="11770">MAHAAAVAHADRYAIAHAIEDRFVALTQTVGGTAAVGAVAVRFAPLPGAPAGRTRCSRRCRTRCPAPSRPGAGAAFPSVRRPRHSAGHVAERTALTRACARGSAVTPLRIPLVT</sequence>
<gene>
    <name evidence="2" type="ORF">SSP531S_47780</name>
</gene>
<reference evidence="2 3" key="1">
    <citation type="submission" date="2018-07" db="EMBL/GenBank/DDBJ databases">
        <title>Whole Genome Shotgun Sequence of Streptomyces spongiicola strain 531S.</title>
        <authorList>
            <person name="Dohra H."/>
            <person name="Kodani S."/>
        </authorList>
    </citation>
    <scope>NUCLEOTIDE SEQUENCE [LARGE SCALE GENOMIC DNA]</scope>
    <source>
        <strain evidence="2 3">531S</strain>
    </source>
</reference>
<dbReference type="Proteomes" id="UP000265354">
    <property type="component" value="Unassembled WGS sequence"/>
</dbReference>
<name>A0A388T302_9ACTN</name>
<protein>
    <submittedName>
        <fullName evidence="2">Uncharacterized protein</fullName>
    </submittedName>
</protein>
<evidence type="ECO:0000256" key="1">
    <source>
        <dbReference type="SAM" id="MobiDB-lite"/>
    </source>
</evidence>
<comment type="caution">
    <text evidence="2">The sequence shown here is derived from an EMBL/GenBank/DDBJ whole genome shotgun (WGS) entry which is preliminary data.</text>
</comment>
<dbReference type="AlphaFoldDB" id="A0A388T302"/>
<proteinExistence type="predicted"/>